<reference evidence="6 7" key="2">
    <citation type="submission" date="2016-05" db="EMBL/GenBank/DDBJ databases">
        <title>Lineage-specific infection strategies underlie the spectrum of fungal disease in amphibians.</title>
        <authorList>
            <person name="Cuomo C.A."/>
            <person name="Farrer R.A."/>
            <person name="James T."/>
            <person name="Longcore J."/>
            <person name="Birren B."/>
        </authorList>
    </citation>
    <scope>NUCLEOTIDE SEQUENCE [LARGE SCALE GENOMIC DNA]</scope>
    <source>
        <strain evidence="6 7">JEL423</strain>
    </source>
</reference>
<feature type="compositionally biased region" description="Polar residues" evidence="5">
    <location>
        <begin position="154"/>
        <end position="167"/>
    </location>
</feature>
<dbReference type="PANTHER" id="PTHR12059">
    <property type="entry name" value="RIBOSOMAL PROTEIN L23-RELATED"/>
    <property type="match status" value="1"/>
</dbReference>
<organism evidence="6 7">
    <name type="scientific">Batrachochytrium dendrobatidis (strain JEL423)</name>
    <dbReference type="NCBI Taxonomy" id="403673"/>
    <lineage>
        <taxon>Eukaryota</taxon>
        <taxon>Fungi</taxon>
        <taxon>Fungi incertae sedis</taxon>
        <taxon>Chytridiomycota</taxon>
        <taxon>Chytridiomycota incertae sedis</taxon>
        <taxon>Chytridiomycetes</taxon>
        <taxon>Rhizophydiales</taxon>
        <taxon>Rhizophydiales incertae sedis</taxon>
        <taxon>Batrachochytrium</taxon>
    </lineage>
</organism>
<dbReference type="VEuPathDB" id="FungiDB:BDEG_27407"/>
<proteinExistence type="inferred from homology"/>
<name>A0A177WXB1_BATDL</name>
<comment type="similarity">
    <text evidence="1">Belongs to the universal ribosomal protein uL23 family.</text>
</comment>
<dbReference type="SUPFAM" id="SSF54189">
    <property type="entry name" value="Ribosomal proteins S24e, L23 and L15e"/>
    <property type="match status" value="1"/>
</dbReference>
<dbReference type="GO" id="GO:0005762">
    <property type="term" value="C:mitochondrial large ribosomal subunit"/>
    <property type="evidence" value="ECO:0007669"/>
    <property type="project" value="TreeGrafter"/>
</dbReference>
<evidence type="ECO:0000256" key="3">
    <source>
        <dbReference type="ARBA" id="ARBA00023274"/>
    </source>
</evidence>
<keyword evidence="2 6" id="KW-0689">Ribosomal protein</keyword>
<keyword evidence="3" id="KW-0687">Ribonucleoprotein</keyword>
<evidence type="ECO:0000313" key="6">
    <source>
        <dbReference type="EMBL" id="OAJ44141.1"/>
    </source>
</evidence>
<sequence>MPIPLFPGSKLYFPNIVVRMVRSNLPPHQAVFRCPQQLNKLDMKSYLSQLYNITITDIRTMNYTGSTVKKNAGPKRPGRGKMTSPSYKKVIITMDDDFVFPMPPIIGDGTGDETSATTGAVRMPPRVSFGKGSANKVRAKINKQALERGVELDASQTPKDSSTDVQK</sequence>
<dbReference type="InterPro" id="IPR013025">
    <property type="entry name" value="Ribosomal_uL23-like"/>
</dbReference>
<dbReference type="Pfam" id="PF00276">
    <property type="entry name" value="Ribosomal_L23"/>
    <property type="match status" value="1"/>
</dbReference>
<dbReference type="PANTHER" id="PTHR12059:SF5">
    <property type="entry name" value="LARGE RIBOSOMAL SUBUNIT PROTEIN UL23M"/>
    <property type="match status" value="1"/>
</dbReference>
<evidence type="ECO:0000256" key="5">
    <source>
        <dbReference type="SAM" id="MobiDB-lite"/>
    </source>
</evidence>
<protein>
    <recommendedName>
        <fullName evidence="4">Large ribosomal subunit protein uL23m</fullName>
    </recommendedName>
</protein>
<dbReference type="eggNOG" id="KOG4089">
    <property type="taxonomic scope" value="Eukaryota"/>
</dbReference>
<dbReference type="OrthoDB" id="275582at2759"/>
<dbReference type="InterPro" id="IPR012678">
    <property type="entry name" value="Ribosomal_uL23/eL15/eS24_sf"/>
</dbReference>
<evidence type="ECO:0000256" key="2">
    <source>
        <dbReference type="ARBA" id="ARBA00022980"/>
    </source>
</evidence>
<feature type="region of interest" description="Disordered" evidence="5">
    <location>
        <begin position="147"/>
        <end position="167"/>
    </location>
</feature>
<evidence type="ECO:0000256" key="1">
    <source>
        <dbReference type="ARBA" id="ARBA00006700"/>
    </source>
</evidence>
<accession>A0A177WXB1</accession>
<dbReference type="Proteomes" id="UP000077115">
    <property type="component" value="Unassembled WGS sequence"/>
</dbReference>
<evidence type="ECO:0000313" key="7">
    <source>
        <dbReference type="Proteomes" id="UP000077115"/>
    </source>
</evidence>
<dbReference type="InterPro" id="IPR012677">
    <property type="entry name" value="Nucleotide-bd_a/b_plait_sf"/>
</dbReference>
<dbReference type="GO" id="GO:0032543">
    <property type="term" value="P:mitochondrial translation"/>
    <property type="evidence" value="ECO:0007669"/>
    <property type="project" value="TreeGrafter"/>
</dbReference>
<dbReference type="AlphaFoldDB" id="A0A177WXB1"/>
<gene>
    <name evidence="6" type="ORF">BDEG_27407</name>
</gene>
<evidence type="ECO:0000256" key="4">
    <source>
        <dbReference type="ARBA" id="ARBA00039977"/>
    </source>
</evidence>
<feature type="region of interest" description="Disordered" evidence="5">
    <location>
        <begin position="109"/>
        <end position="135"/>
    </location>
</feature>
<dbReference type="GO" id="GO:0003735">
    <property type="term" value="F:structural constituent of ribosome"/>
    <property type="evidence" value="ECO:0007669"/>
    <property type="project" value="InterPro"/>
</dbReference>
<dbReference type="STRING" id="403673.A0A177WXB1"/>
<dbReference type="EMBL" id="DS022311">
    <property type="protein sequence ID" value="OAJ44141.1"/>
    <property type="molecule type" value="Genomic_DNA"/>
</dbReference>
<dbReference type="Gene3D" id="3.30.70.330">
    <property type="match status" value="1"/>
</dbReference>
<reference evidence="6 7" key="1">
    <citation type="submission" date="2006-10" db="EMBL/GenBank/DDBJ databases">
        <title>The Genome Sequence of Batrachochytrium dendrobatidis JEL423.</title>
        <authorList>
            <consortium name="The Broad Institute Genome Sequencing Platform"/>
            <person name="Birren B."/>
            <person name="Lander E."/>
            <person name="Galagan J."/>
            <person name="Cuomo C."/>
            <person name="Devon K."/>
            <person name="Jaffe D."/>
            <person name="Butler J."/>
            <person name="Alvarez P."/>
            <person name="Gnerre S."/>
            <person name="Grabherr M."/>
            <person name="Kleber M."/>
            <person name="Mauceli E."/>
            <person name="Brockman W."/>
            <person name="Young S."/>
            <person name="LaButti K."/>
            <person name="Sykes S."/>
            <person name="DeCaprio D."/>
            <person name="Crawford M."/>
            <person name="Koehrsen M."/>
            <person name="Engels R."/>
            <person name="Montgomery P."/>
            <person name="Pearson M."/>
            <person name="Howarth C."/>
            <person name="Larson L."/>
            <person name="White J."/>
            <person name="O'Leary S."/>
            <person name="Kodira C."/>
            <person name="Zeng Q."/>
            <person name="Yandava C."/>
            <person name="Alvarado L."/>
            <person name="Longcore J."/>
            <person name="James T."/>
        </authorList>
    </citation>
    <scope>NUCLEOTIDE SEQUENCE [LARGE SCALE GENOMIC DNA]</scope>
    <source>
        <strain evidence="6 7">JEL423</strain>
    </source>
</reference>